<comment type="caution">
    <text evidence="2">The sequence shown here is derived from an EMBL/GenBank/DDBJ whole genome shotgun (WGS) entry which is preliminary data.</text>
</comment>
<dbReference type="GO" id="GO:0003676">
    <property type="term" value="F:nucleic acid binding"/>
    <property type="evidence" value="ECO:0007669"/>
    <property type="project" value="InterPro"/>
</dbReference>
<dbReference type="EMBL" id="VEPZ02001421">
    <property type="protein sequence ID" value="KAE8673843.1"/>
    <property type="molecule type" value="Genomic_DNA"/>
</dbReference>
<dbReference type="Pfam" id="PF13456">
    <property type="entry name" value="RVT_3"/>
    <property type="match status" value="1"/>
</dbReference>
<organism evidence="2 3">
    <name type="scientific">Hibiscus syriacus</name>
    <name type="common">Rose of Sharon</name>
    <dbReference type="NCBI Taxonomy" id="106335"/>
    <lineage>
        <taxon>Eukaryota</taxon>
        <taxon>Viridiplantae</taxon>
        <taxon>Streptophyta</taxon>
        <taxon>Embryophyta</taxon>
        <taxon>Tracheophyta</taxon>
        <taxon>Spermatophyta</taxon>
        <taxon>Magnoliopsida</taxon>
        <taxon>eudicotyledons</taxon>
        <taxon>Gunneridae</taxon>
        <taxon>Pentapetalae</taxon>
        <taxon>rosids</taxon>
        <taxon>malvids</taxon>
        <taxon>Malvales</taxon>
        <taxon>Malvaceae</taxon>
        <taxon>Malvoideae</taxon>
        <taxon>Hibiscus</taxon>
    </lineage>
</organism>
<feature type="domain" description="RNase H type-1" evidence="1">
    <location>
        <begin position="7"/>
        <end position="90"/>
    </location>
</feature>
<evidence type="ECO:0000313" key="2">
    <source>
        <dbReference type="EMBL" id="KAE8673843.1"/>
    </source>
</evidence>
<dbReference type="CDD" id="cd06222">
    <property type="entry name" value="RNase_H_like"/>
    <property type="match status" value="1"/>
</dbReference>
<dbReference type="InterPro" id="IPR044730">
    <property type="entry name" value="RNase_H-like_dom_plant"/>
</dbReference>
<dbReference type="Gene3D" id="3.30.420.10">
    <property type="entry name" value="Ribonuclease H-like superfamily/Ribonuclease H"/>
    <property type="match status" value="1"/>
</dbReference>
<name>A0A6A2XDV8_HIBSY</name>
<evidence type="ECO:0000313" key="3">
    <source>
        <dbReference type="Proteomes" id="UP000436088"/>
    </source>
</evidence>
<dbReference type="AlphaFoldDB" id="A0A6A2XDV8"/>
<accession>A0A6A2XDV8</accession>
<dbReference type="Proteomes" id="UP000436088">
    <property type="component" value="Unassembled WGS sequence"/>
</dbReference>
<protein>
    <recommendedName>
        <fullName evidence="1">RNase H type-1 domain-containing protein</fullName>
    </recommendedName>
</protein>
<reference evidence="2" key="1">
    <citation type="submission" date="2019-09" db="EMBL/GenBank/DDBJ databases">
        <title>Draft genome information of white flower Hibiscus syriacus.</title>
        <authorList>
            <person name="Kim Y.-M."/>
        </authorList>
    </citation>
    <scope>NUCLEOTIDE SEQUENCE [LARGE SCALE GENOMIC DNA]</scope>
    <source>
        <strain evidence="2">YM2019G1</strain>
    </source>
</reference>
<proteinExistence type="predicted"/>
<sequence>MSRITLAFAAEATATIYVVDLAVDLGFIDVVIEEDSKAVISKLSSENTDYSEICALIWEAKGKARELYACTYRHIHRMGNKAGHLFATMHNHNEDDRF</sequence>
<evidence type="ECO:0000259" key="1">
    <source>
        <dbReference type="Pfam" id="PF13456"/>
    </source>
</evidence>
<dbReference type="InterPro" id="IPR002156">
    <property type="entry name" value="RNaseH_domain"/>
</dbReference>
<gene>
    <name evidence="2" type="ORF">F3Y22_tig00111769pilonHSYRG00017</name>
</gene>
<dbReference type="GO" id="GO:0004523">
    <property type="term" value="F:RNA-DNA hybrid ribonuclease activity"/>
    <property type="evidence" value="ECO:0007669"/>
    <property type="project" value="InterPro"/>
</dbReference>
<dbReference type="InterPro" id="IPR036397">
    <property type="entry name" value="RNaseH_sf"/>
</dbReference>
<keyword evidence="3" id="KW-1185">Reference proteome</keyword>